<reference evidence="1 2" key="1">
    <citation type="submission" date="2019-02" db="EMBL/GenBank/DDBJ databases">
        <title>Deep-cultivation of Planctomycetes and their phenomic and genomic characterization uncovers novel biology.</title>
        <authorList>
            <person name="Wiegand S."/>
            <person name="Jogler M."/>
            <person name="Boedeker C."/>
            <person name="Pinto D."/>
            <person name="Vollmers J."/>
            <person name="Rivas-Marin E."/>
            <person name="Kohn T."/>
            <person name="Peeters S.H."/>
            <person name="Heuer A."/>
            <person name="Rast P."/>
            <person name="Oberbeckmann S."/>
            <person name="Bunk B."/>
            <person name="Jeske O."/>
            <person name="Meyerdierks A."/>
            <person name="Storesund J.E."/>
            <person name="Kallscheuer N."/>
            <person name="Luecker S."/>
            <person name="Lage O.M."/>
            <person name="Pohl T."/>
            <person name="Merkel B.J."/>
            <person name="Hornburger P."/>
            <person name="Mueller R.-W."/>
            <person name="Bruemmer F."/>
            <person name="Labrenz M."/>
            <person name="Spormann A.M."/>
            <person name="Op Den Camp H."/>
            <person name="Overmann J."/>
            <person name="Amann R."/>
            <person name="Jetten M.S.M."/>
            <person name="Mascher T."/>
            <person name="Medema M.H."/>
            <person name="Devos D.P."/>
            <person name="Kaster A.-K."/>
            <person name="Ovreas L."/>
            <person name="Rohde M."/>
            <person name="Galperin M.Y."/>
            <person name="Jogler C."/>
        </authorList>
    </citation>
    <scope>NUCLEOTIDE SEQUENCE [LARGE SCALE GENOMIC DNA]</scope>
    <source>
        <strain evidence="1 2">Pan54</strain>
    </source>
</reference>
<dbReference type="EMBL" id="SJPG01000001">
    <property type="protein sequence ID" value="TWT63187.1"/>
    <property type="molecule type" value="Genomic_DNA"/>
</dbReference>
<dbReference type="Proteomes" id="UP000316095">
    <property type="component" value="Unassembled WGS sequence"/>
</dbReference>
<keyword evidence="2" id="KW-1185">Reference proteome</keyword>
<name>A0A5C5XJ39_9PLAN</name>
<comment type="caution">
    <text evidence="1">The sequence shown here is derived from an EMBL/GenBank/DDBJ whole genome shotgun (WGS) entry which is preliminary data.</text>
</comment>
<dbReference type="AlphaFoldDB" id="A0A5C5XJ39"/>
<gene>
    <name evidence="1" type="ORF">Pan54_39400</name>
</gene>
<dbReference type="RefSeq" id="WP_146504964.1">
    <property type="nucleotide sequence ID" value="NZ_SJPG01000001.1"/>
</dbReference>
<sequence>MPDYSTEIAQIEEILNSGVTEHSNDGQVTKFDHDKLRTRLRELKRLQAGSNGRARVSTIRLN</sequence>
<evidence type="ECO:0000313" key="2">
    <source>
        <dbReference type="Proteomes" id="UP000316095"/>
    </source>
</evidence>
<protein>
    <submittedName>
        <fullName evidence="1">Uncharacterized protein</fullName>
    </submittedName>
</protein>
<organism evidence="1 2">
    <name type="scientific">Rubinisphaera italica</name>
    <dbReference type="NCBI Taxonomy" id="2527969"/>
    <lineage>
        <taxon>Bacteria</taxon>
        <taxon>Pseudomonadati</taxon>
        <taxon>Planctomycetota</taxon>
        <taxon>Planctomycetia</taxon>
        <taxon>Planctomycetales</taxon>
        <taxon>Planctomycetaceae</taxon>
        <taxon>Rubinisphaera</taxon>
    </lineage>
</organism>
<evidence type="ECO:0000313" key="1">
    <source>
        <dbReference type="EMBL" id="TWT63187.1"/>
    </source>
</evidence>
<proteinExistence type="predicted"/>
<accession>A0A5C5XJ39</accession>